<keyword evidence="2" id="KW-1185">Reference proteome</keyword>
<evidence type="ECO:0000313" key="1">
    <source>
        <dbReference type="EMBL" id="QQK08967.1"/>
    </source>
</evidence>
<dbReference type="Proteomes" id="UP000595814">
    <property type="component" value="Chromosome"/>
</dbReference>
<protein>
    <submittedName>
        <fullName evidence="1">Formate/nitrite transporter family protein</fullName>
    </submittedName>
</protein>
<proteinExistence type="predicted"/>
<gene>
    <name evidence="1" type="ORF">JFY71_05365</name>
</gene>
<name>A0AC61MTM3_9FIRM</name>
<accession>A0AC61MTM3</accession>
<organism evidence="1 2">
    <name type="scientific">Miniphocaeibacter halophilus</name>
    <dbReference type="NCBI Taxonomy" id="2931922"/>
    <lineage>
        <taxon>Bacteria</taxon>
        <taxon>Bacillati</taxon>
        <taxon>Bacillota</taxon>
        <taxon>Tissierellia</taxon>
        <taxon>Tissierellales</taxon>
        <taxon>Peptoniphilaceae</taxon>
        <taxon>Miniphocaeibacter</taxon>
    </lineage>
</organism>
<sequence>MNFYQGNETIDILSKKAEEKNKMSFIRLFLLGILGGAFIALGYLAYLRIVGAMSKELNGIGLFLGASIFPIGLISIYLMNAELATGNTLTMTLGYLDKKVKISQVVYNWLVVAISNILGAVLVAYFFGHIVGLTEGAYLETTLNIANSKIEASTMSALISGLGGNIFVCTAVWIATSAKTLAGKIFGLWFPVMIFIVIGLQHAVANAFIIPAAIFSGQATITILDFLTNFLTVFLGNALGGAIVVAIPVFMSNRKCNSLNTCELPYSGD</sequence>
<dbReference type="EMBL" id="CP066744">
    <property type="protein sequence ID" value="QQK08967.1"/>
    <property type="molecule type" value="Genomic_DNA"/>
</dbReference>
<evidence type="ECO:0000313" key="2">
    <source>
        <dbReference type="Proteomes" id="UP000595814"/>
    </source>
</evidence>
<reference evidence="1 2" key="1">
    <citation type="journal article" date="2022" name="Int. J. Syst. Evol. Microbiol.">
        <title>Miniphocaeibacter halophilus sp. nov., an ammonium-tolerant acetate-producing bacterium isolated from a biogas system.</title>
        <authorList>
            <person name="Schnurer A."/>
            <person name="Singh A."/>
            <person name="Bi S."/>
            <person name="Qiao W."/>
            <person name="Westerholm M."/>
        </authorList>
    </citation>
    <scope>NUCLEOTIDE SEQUENCE [LARGE SCALE GENOMIC DNA]</scope>
    <source>
        <strain evidence="1 2">AMB_01</strain>
    </source>
</reference>